<reference evidence="2" key="1">
    <citation type="journal article" date="2019" name="Int. J. Syst. Evol. Microbiol.">
        <title>The Global Catalogue of Microorganisms (GCM) 10K type strain sequencing project: providing services to taxonomists for standard genome sequencing and annotation.</title>
        <authorList>
            <consortium name="The Broad Institute Genomics Platform"/>
            <consortium name="The Broad Institute Genome Sequencing Center for Infectious Disease"/>
            <person name="Wu L."/>
            <person name="Ma J."/>
        </authorList>
    </citation>
    <scope>NUCLEOTIDE SEQUENCE [LARGE SCALE GENOMIC DNA]</scope>
    <source>
        <strain evidence="2">KCTC 23917</strain>
    </source>
</reference>
<protein>
    <submittedName>
        <fullName evidence="1">Uncharacterized protein</fullName>
    </submittedName>
</protein>
<dbReference type="Proteomes" id="UP000653343">
    <property type="component" value="Unassembled WGS sequence"/>
</dbReference>
<evidence type="ECO:0000313" key="1">
    <source>
        <dbReference type="EMBL" id="GGX27408.1"/>
    </source>
</evidence>
<organism evidence="1 2">
    <name type="scientific">Undibacterium squillarum</name>
    <dbReference type="NCBI Taxonomy" id="1131567"/>
    <lineage>
        <taxon>Bacteria</taxon>
        <taxon>Pseudomonadati</taxon>
        <taxon>Pseudomonadota</taxon>
        <taxon>Betaproteobacteria</taxon>
        <taxon>Burkholderiales</taxon>
        <taxon>Oxalobacteraceae</taxon>
        <taxon>Undibacterium</taxon>
    </lineage>
</organism>
<dbReference type="EMBL" id="BMYU01000001">
    <property type="protein sequence ID" value="GGX27408.1"/>
    <property type="molecule type" value="Genomic_DNA"/>
</dbReference>
<accession>A0ABQ2XPY3</accession>
<gene>
    <name evidence="1" type="ORF">GCM10010946_00050</name>
</gene>
<evidence type="ECO:0000313" key="2">
    <source>
        <dbReference type="Proteomes" id="UP000653343"/>
    </source>
</evidence>
<proteinExistence type="predicted"/>
<comment type="caution">
    <text evidence="1">The sequence shown here is derived from an EMBL/GenBank/DDBJ whole genome shotgun (WGS) entry which is preliminary data.</text>
</comment>
<sequence length="94" mass="10551">MPDFVPVAHQAANRRKTEVRRVRPLNCTLSMQESSFVIYGAPDFLPTTAGSLCQTPHLRHFCPEFGLLTDLLTLTGRKPVSEYGLQMERASENC</sequence>
<keyword evidence="2" id="KW-1185">Reference proteome</keyword>
<name>A0ABQ2XPY3_9BURK</name>